<organism evidence="1 2">
    <name type="scientific">Panagrolaimus sp. ES5</name>
    <dbReference type="NCBI Taxonomy" id="591445"/>
    <lineage>
        <taxon>Eukaryota</taxon>
        <taxon>Metazoa</taxon>
        <taxon>Ecdysozoa</taxon>
        <taxon>Nematoda</taxon>
        <taxon>Chromadorea</taxon>
        <taxon>Rhabditida</taxon>
        <taxon>Tylenchina</taxon>
        <taxon>Panagrolaimomorpha</taxon>
        <taxon>Panagrolaimoidea</taxon>
        <taxon>Panagrolaimidae</taxon>
        <taxon>Panagrolaimus</taxon>
    </lineage>
</organism>
<dbReference type="WBParaSite" id="ES5_v2.g7271.t1">
    <property type="protein sequence ID" value="ES5_v2.g7271.t1"/>
    <property type="gene ID" value="ES5_v2.g7271"/>
</dbReference>
<proteinExistence type="predicted"/>
<evidence type="ECO:0000313" key="1">
    <source>
        <dbReference type="Proteomes" id="UP000887579"/>
    </source>
</evidence>
<name>A0AC34GRC7_9BILA</name>
<dbReference type="Proteomes" id="UP000887579">
    <property type="component" value="Unplaced"/>
</dbReference>
<protein>
    <submittedName>
        <fullName evidence="2">Uncharacterized protein</fullName>
    </submittedName>
</protein>
<reference evidence="2" key="1">
    <citation type="submission" date="2022-11" db="UniProtKB">
        <authorList>
            <consortium name="WormBaseParasite"/>
        </authorList>
    </citation>
    <scope>IDENTIFICATION</scope>
</reference>
<evidence type="ECO:0000313" key="2">
    <source>
        <dbReference type="WBParaSite" id="ES5_v2.g7271.t1"/>
    </source>
</evidence>
<sequence>MVLVTVISINLCAKKRGSGKLASNKAGATNVLSIKGTTANSKKSSKQVSNSPLAPSTRAKKSPDENVPDKNNNNNNNEKTGKTVTSVEKLLKEGGDGGKKTAGKEDEEDSFEAHKPVAREAKRAEEIKKRGYVDTKRKDYKTLRNDLPSSDFDKSLGLPEIEDKKK</sequence>
<accession>A0AC34GRC7</accession>